<proteinExistence type="predicted"/>
<name>A0AAV6KPB3_9ERIC</name>
<organism evidence="1 2">
    <name type="scientific">Rhododendron griersonianum</name>
    <dbReference type="NCBI Taxonomy" id="479676"/>
    <lineage>
        <taxon>Eukaryota</taxon>
        <taxon>Viridiplantae</taxon>
        <taxon>Streptophyta</taxon>
        <taxon>Embryophyta</taxon>
        <taxon>Tracheophyta</taxon>
        <taxon>Spermatophyta</taxon>
        <taxon>Magnoliopsida</taxon>
        <taxon>eudicotyledons</taxon>
        <taxon>Gunneridae</taxon>
        <taxon>Pentapetalae</taxon>
        <taxon>asterids</taxon>
        <taxon>Ericales</taxon>
        <taxon>Ericaceae</taxon>
        <taxon>Ericoideae</taxon>
        <taxon>Rhodoreae</taxon>
        <taxon>Rhododendron</taxon>
    </lineage>
</organism>
<sequence length="117" mass="13039">MLELWGTAEAKTLRALHKKKKFVGHQFEDVKQKSEHLPSSESEVEKELGVDVYVQYLMIQGLRARCFEVPAGTRTGASLCGFEGFVPYAVNANISHLKDRSNGLSSGLLIYRCYDGS</sequence>
<dbReference type="EMBL" id="JACTNZ010000004">
    <property type="protein sequence ID" value="KAG5554482.1"/>
    <property type="molecule type" value="Genomic_DNA"/>
</dbReference>
<dbReference type="Proteomes" id="UP000823749">
    <property type="component" value="Chromosome 4"/>
</dbReference>
<reference evidence="1" key="1">
    <citation type="submission" date="2020-08" db="EMBL/GenBank/DDBJ databases">
        <title>Plant Genome Project.</title>
        <authorList>
            <person name="Zhang R.-G."/>
        </authorList>
    </citation>
    <scope>NUCLEOTIDE SEQUENCE</scope>
    <source>
        <strain evidence="1">WSP0</strain>
        <tissue evidence="1">Leaf</tissue>
    </source>
</reference>
<keyword evidence="2" id="KW-1185">Reference proteome</keyword>
<comment type="caution">
    <text evidence="1">The sequence shown here is derived from an EMBL/GenBank/DDBJ whole genome shotgun (WGS) entry which is preliminary data.</text>
</comment>
<evidence type="ECO:0000313" key="1">
    <source>
        <dbReference type="EMBL" id="KAG5554482.1"/>
    </source>
</evidence>
<gene>
    <name evidence="1" type="ORF">RHGRI_012128</name>
</gene>
<evidence type="ECO:0000313" key="2">
    <source>
        <dbReference type="Proteomes" id="UP000823749"/>
    </source>
</evidence>
<dbReference type="AlphaFoldDB" id="A0AAV6KPB3"/>
<accession>A0AAV6KPB3</accession>
<protein>
    <submittedName>
        <fullName evidence="1">Uncharacterized protein</fullName>
    </submittedName>
</protein>